<dbReference type="InterPro" id="IPR006689">
    <property type="entry name" value="Small_GTPase_ARF/SAR"/>
</dbReference>
<proteinExistence type="predicted"/>
<gene>
    <name evidence="4" type="ORF">H4Q32_021228</name>
</gene>
<comment type="caution">
    <text evidence="4">The sequence shown here is derived from an EMBL/GenBank/DDBJ whole genome shotgun (WGS) entry which is preliminary data.</text>
</comment>
<dbReference type="PROSITE" id="PS51417">
    <property type="entry name" value="ARF"/>
    <property type="match status" value="1"/>
</dbReference>
<dbReference type="SMART" id="SM00177">
    <property type="entry name" value="ARF"/>
    <property type="match status" value="1"/>
</dbReference>
<protein>
    <submittedName>
        <fullName evidence="4">ADP-ribosylation factor-like protein 9</fullName>
    </submittedName>
</protein>
<dbReference type="InterPro" id="IPR027417">
    <property type="entry name" value="P-loop_NTPase"/>
</dbReference>
<feature type="region of interest" description="Disordered" evidence="3">
    <location>
        <begin position="36"/>
        <end position="55"/>
    </location>
</feature>
<dbReference type="SMART" id="SM00178">
    <property type="entry name" value="SAR"/>
    <property type="match status" value="1"/>
</dbReference>
<accession>A0ABQ8M2K6</accession>
<dbReference type="Pfam" id="PF00025">
    <property type="entry name" value="Arf"/>
    <property type="match status" value="1"/>
</dbReference>
<organism evidence="4 5">
    <name type="scientific">Labeo rohita</name>
    <name type="common">Indian major carp</name>
    <name type="synonym">Cyprinus rohita</name>
    <dbReference type="NCBI Taxonomy" id="84645"/>
    <lineage>
        <taxon>Eukaryota</taxon>
        <taxon>Metazoa</taxon>
        <taxon>Chordata</taxon>
        <taxon>Craniata</taxon>
        <taxon>Vertebrata</taxon>
        <taxon>Euteleostomi</taxon>
        <taxon>Actinopterygii</taxon>
        <taxon>Neopterygii</taxon>
        <taxon>Teleostei</taxon>
        <taxon>Ostariophysi</taxon>
        <taxon>Cypriniformes</taxon>
        <taxon>Cyprinidae</taxon>
        <taxon>Labeoninae</taxon>
        <taxon>Labeonini</taxon>
        <taxon>Labeo</taxon>
    </lineage>
</organism>
<dbReference type="InterPro" id="IPR053254">
    <property type="entry name" value="Arf-like_GTPase"/>
</dbReference>
<evidence type="ECO:0000313" key="5">
    <source>
        <dbReference type="Proteomes" id="UP000830375"/>
    </source>
</evidence>
<feature type="compositionally biased region" description="Basic and acidic residues" evidence="3">
    <location>
        <begin position="36"/>
        <end position="50"/>
    </location>
</feature>
<dbReference type="PRINTS" id="PR00328">
    <property type="entry name" value="SAR1GTPBP"/>
</dbReference>
<sequence length="242" mass="26068">MPGAREIGLVGAALALTGGVACAVCYLMSKTQEPKKKVKDELNADGSGKEHVHKANKTETALKTPLISEPRTARTQVLVLGLDGAGKTSLLHCFATGSLEQDVSPTQGFNAVSINKEDLQIEFLEIGGTEKLRDYWRMYLSKARVLVFVVDSSDPERFPLAKRLLHQLLSADPCLPLVLLANKQDVSGARGITDLYEALDLGNVGDGHRLSVIGTQVKKGKSEANAGVQDARDLIIEMMSDE</sequence>
<dbReference type="PANTHER" id="PTHR46724:SF2">
    <property type="entry name" value="ADP-RIBOSYLATION FACTOR-LIKE PROTEIN 9"/>
    <property type="match status" value="1"/>
</dbReference>
<evidence type="ECO:0000256" key="2">
    <source>
        <dbReference type="ARBA" id="ARBA00023134"/>
    </source>
</evidence>
<dbReference type="EMBL" id="JACTAM010000014">
    <property type="protein sequence ID" value="KAI2657144.1"/>
    <property type="molecule type" value="Genomic_DNA"/>
</dbReference>
<dbReference type="Proteomes" id="UP000830375">
    <property type="component" value="Unassembled WGS sequence"/>
</dbReference>
<evidence type="ECO:0000313" key="4">
    <source>
        <dbReference type="EMBL" id="KAI2657144.1"/>
    </source>
</evidence>
<keyword evidence="5" id="KW-1185">Reference proteome</keyword>
<keyword evidence="1" id="KW-0547">Nucleotide-binding</keyword>
<evidence type="ECO:0000256" key="3">
    <source>
        <dbReference type="SAM" id="MobiDB-lite"/>
    </source>
</evidence>
<reference evidence="4 5" key="1">
    <citation type="submission" date="2022-01" db="EMBL/GenBank/DDBJ databases">
        <title>A high-quality chromosome-level genome assembly of rohu carp, Labeo rohita.</title>
        <authorList>
            <person name="Arick M.A. II"/>
            <person name="Hsu C.-Y."/>
            <person name="Magbanua Z."/>
            <person name="Pechanova O."/>
            <person name="Grover C."/>
            <person name="Miller E."/>
            <person name="Thrash A."/>
            <person name="Ezzel L."/>
            <person name="Alam S."/>
            <person name="Benzie J."/>
            <person name="Hamilton M."/>
            <person name="Karsi A."/>
            <person name="Lawrence M.L."/>
            <person name="Peterson D.G."/>
        </authorList>
    </citation>
    <scope>NUCLEOTIDE SEQUENCE [LARGE SCALE GENOMIC DNA]</scope>
    <source>
        <strain evidence="5">BAU-BD-2019</strain>
        <tissue evidence="4">Blood</tissue>
    </source>
</reference>
<evidence type="ECO:0000256" key="1">
    <source>
        <dbReference type="ARBA" id="ARBA00022741"/>
    </source>
</evidence>
<name>A0ABQ8M2K6_LABRO</name>
<dbReference type="PANTHER" id="PTHR46724">
    <property type="entry name" value="ADP-RIBOSYLATION FACTOR-LIKE PROTEIN 9-RELATED"/>
    <property type="match status" value="1"/>
</dbReference>
<dbReference type="SUPFAM" id="SSF52540">
    <property type="entry name" value="P-loop containing nucleoside triphosphate hydrolases"/>
    <property type="match status" value="1"/>
</dbReference>
<dbReference type="Gene3D" id="3.40.50.300">
    <property type="entry name" value="P-loop containing nucleotide triphosphate hydrolases"/>
    <property type="match status" value="1"/>
</dbReference>
<dbReference type="PROSITE" id="PS51257">
    <property type="entry name" value="PROKAR_LIPOPROTEIN"/>
    <property type="match status" value="1"/>
</dbReference>
<keyword evidence="2" id="KW-0342">GTP-binding</keyword>